<name>A0A506UII6_9HYPH</name>
<dbReference type="InterPro" id="IPR025870">
    <property type="entry name" value="Glyoxalase-like_dom"/>
</dbReference>
<evidence type="ECO:0000313" key="2">
    <source>
        <dbReference type="EMBL" id="TPW33083.1"/>
    </source>
</evidence>
<dbReference type="Proteomes" id="UP000318801">
    <property type="component" value="Unassembled WGS sequence"/>
</dbReference>
<accession>A0A506UII6</accession>
<dbReference type="InterPro" id="IPR029068">
    <property type="entry name" value="Glyas_Bleomycin-R_OHBP_Dase"/>
</dbReference>
<gene>
    <name evidence="2" type="ORF">FJU08_00490</name>
</gene>
<sequence length="293" mass="31236">MASTSHRSVDHLVLPVVDLATARLRLSALGFAVAPEARHPFGTENACVYFTDSTYLEPLAIADLKLYRQSALNGNPFVQRDAAYRFRQGEDGLSAVVLTSEDSEADEALFQDKAIAAGSLRFSRPYRDADGLEGMASFSLAFAADLRAPDLFFFTCQRTAPLAVPGELLSHPNGVTGMAEIILAEVRPMDFEPFVHSASFSHDVTLHPHGVCFSTGTATISVCEHGYAETMLGLAPASGERGLVARGIVFDITDLAACDNLLDANGVNHHAGDGLIIVPPAPGQGVTFAFREA</sequence>
<proteinExistence type="predicted"/>
<dbReference type="Pfam" id="PF13468">
    <property type="entry name" value="Glyoxalase_3"/>
    <property type="match status" value="1"/>
</dbReference>
<evidence type="ECO:0000259" key="1">
    <source>
        <dbReference type="Pfam" id="PF13468"/>
    </source>
</evidence>
<dbReference type="RefSeq" id="WP_141147018.1">
    <property type="nucleotide sequence ID" value="NZ_VHLG01000001.1"/>
</dbReference>
<organism evidence="2 3">
    <name type="scientific">Martelella alba</name>
    <dbReference type="NCBI Taxonomy" id="2590451"/>
    <lineage>
        <taxon>Bacteria</taxon>
        <taxon>Pseudomonadati</taxon>
        <taxon>Pseudomonadota</taxon>
        <taxon>Alphaproteobacteria</taxon>
        <taxon>Hyphomicrobiales</taxon>
        <taxon>Aurantimonadaceae</taxon>
        <taxon>Martelella</taxon>
    </lineage>
</organism>
<dbReference type="OrthoDB" id="9812467at2"/>
<feature type="domain" description="Glyoxalase-like" evidence="1">
    <location>
        <begin position="9"/>
        <end position="188"/>
    </location>
</feature>
<keyword evidence="3" id="KW-1185">Reference proteome</keyword>
<dbReference type="AlphaFoldDB" id="A0A506UII6"/>
<dbReference type="Gene3D" id="3.10.180.10">
    <property type="entry name" value="2,3-Dihydroxybiphenyl 1,2-Dioxygenase, domain 1"/>
    <property type="match status" value="1"/>
</dbReference>
<comment type="caution">
    <text evidence="2">The sequence shown here is derived from an EMBL/GenBank/DDBJ whole genome shotgun (WGS) entry which is preliminary data.</text>
</comment>
<reference evidence="2 3" key="1">
    <citation type="submission" date="2019-06" db="EMBL/GenBank/DDBJ databases">
        <authorList>
            <person name="Li M."/>
        </authorList>
    </citation>
    <scope>NUCLEOTIDE SEQUENCE [LARGE SCALE GENOMIC DNA]</scope>
    <source>
        <strain evidence="2 3">BGMRC2036</strain>
    </source>
</reference>
<evidence type="ECO:0000313" key="3">
    <source>
        <dbReference type="Proteomes" id="UP000318801"/>
    </source>
</evidence>
<protein>
    <submittedName>
        <fullName evidence="2">VOC family protein</fullName>
    </submittedName>
</protein>
<dbReference type="EMBL" id="VHLG01000001">
    <property type="protein sequence ID" value="TPW33083.1"/>
    <property type="molecule type" value="Genomic_DNA"/>
</dbReference>